<dbReference type="GO" id="GO:0016491">
    <property type="term" value="F:oxidoreductase activity"/>
    <property type="evidence" value="ECO:0007669"/>
    <property type="project" value="TreeGrafter"/>
</dbReference>
<protein>
    <recommendedName>
        <fullName evidence="4">HEAT repeat domain-containing protein</fullName>
    </recommendedName>
</protein>
<feature type="region of interest" description="Disordered" evidence="2">
    <location>
        <begin position="166"/>
        <end position="190"/>
    </location>
</feature>
<comment type="function">
    <text evidence="1">Catalyzes the hydroxylation of the N(6)-(4-aminobutyl)-L-lysine intermediate produced by deoxyhypusine synthase/DHPS on a critical lysine of the eukaryotic translation initiation factor 5A/eIF-5A. This is the second step of the post-translational modification of that lysine into an unusual amino acid residue named hypusine. Hypusination is unique to mature eIF-5A factor and is essential for its function.</text>
</comment>
<evidence type="ECO:0000256" key="2">
    <source>
        <dbReference type="SAM" id="MobiDB-lite"/>
    </source>
</evidence>
<accession>X0X0L0</accession>
<sequence length="190" mass="21545">EPLIRLLQRRHIQKNQEVIYQLYARLDAASSLGKIGDARAVEPLIQSLNDSNERFRGQAAVALGELKDNRAVEPLIKALKDKDKSVRKAAAQSLGFIGDKRATDILVQIAKKDNAHDVRCVAITALWRLKDMRLLEILNEAIKNEVVKGEEDEHFMSWMKQTIRELERKSTSNKNCSGSTNHKSEKDTEK</sequence>
<reference evidence="3" key="1">
    <citation type="journal article" date="2014" name="Front. Microbiol.">
        <title>High frequency of phylogenetically diverse reductive dehalogenase-homologous genes in deep subseafloor sedimentary metagenomes.</title>
        <authorList>
            <person name="Kawai M."/>
            <person name="Futagami T."/>
            <person name="Toyoda A."/>
            <person name="Takaki Y."/>
            <person name="Nishi S."/>
            <person name="Hori S."/>
            <person name="Arai W."/>
            <person name="Tsubouchi T."/>
            <person name="Morono Y."/>
            <person name="Uchiyama I."/>
            <person name="Ito T."/>
            <person name="Fujiyama A."/>
            <person name="Inagaki F."/>
            <person name="Takami H."/>
        </authorList>
    </citation>
    <scope>NUCLEOTIDE SEQUENCE</scope>
    <source>
        <strain evidence="3">Expedition CK06-06</strain>
    </source>
</reference>
<evidence type="ECO:0008006" key="4">
    <source>
        <dbReference type="Google" id="ProtNLM"/>
    </source>
</evidence>
<gene>
    <name evidence="3" type="ORF">S01H1_70023</name>
</gene>
<dbReference type="AlphaFoldDB" id="X0X0L0"/>
<proteinExistence type="predicted"/>
<dbReference type="SUPFAM" id="SSF48371">
    <property type="entry name" value="ARM repeat"/>
    <property type="match status" value="1"/>
</dbReference>
<dbReference type="InterPro" id="IPR011989">
    <property type="entry name" value="ARM-like"/>
</dbReference>
<feature type="compositionally biased region" description="Polar residues" evidence="2">
    <location>
        <begin position="172"/>
        <end position="181"/>
    </location>
</feature>
<dbReference type="PANTHER" id="PTHR12697">
    <property type="entry name" value="PBS LYASE HEAT-LIKE PROTEIN"/>
    <property type="match status" value="1"/>
</dbReference>
<name>X0X0L0_9ZZZZ</name>
<dbReference type="Gene3D" id="1.25.10.10">
    <property type="entry name" value="Leucine-rich Repeat Variant"/>
    <property type="match status" value="1"/>
</dbReference>
<organism evidence="3">
    <name type="scientific">marine sediment metagenome</name>
    <dbReference type="NCBI Taxonomy" id="412755"/>
    <lineage>
        <taxon>unclassified sequences</taxon>
        <taxon>metagenomes</taxon>
        <taxon>ecological metagenomes</taxon>
    </lineage>
</organism>
<dbReference type="InterPro" id="IPR004155">
    <property type="entry name" value="PBS_lyase_HEAT"/>
</dbReference>
<dbReference type="PANTHER" id="PTHR12697:SF5">
    <property type="entry name" value="DEOXYHYPUSINE HYDROXYLASE"/>
    <property type="match status" value="1"/>
</dbReference>
<dbReference type="SMART" id="SM00567">
    <property type="entry name" value="EZ_HEAT"/>
    <property type="match status" value="4"/>
</dbReference>
<dbReference type="InterPro" id="IPR016024">
    <property type="entry name" value="ARM-type_fold"/>
</dbReference>
<feature type="non-terminal residue" evidence="3">
    <location>
        <position position="1"/>
    </location>
</feature>
<evidence type="ECO:0000256" key="1">
    <source>
        <dbReference type="ARBA" id="ARBA00045876"/>
    </source>
</evidence>
<dbReference type="InterPro" id="IPR021133">
    <property type="entry name" value="HEAT_type_2"/>
</dbReference>
<dbReference type="Pfam" id="PF13646">
    <property type="entry name" value="HEAT_2"/>
    <property type="match status" value="1"/>
</dbReference>
<dbReference type="EMBL" id="BARS01046525">
    <property type="protein sequence ID" value="GAG30218.1"/>
    <property type="molecule type" value="Genomic_DNA"/>
</dbReference>
<comment type="caution">
    <text evidence="3">The sequence shown here is derived from an EMBL/GenBank/DDBJ whole genome shotgun (WGS) entry which is preliminary data.</text>
</comment>
<dbReference type="PROSITE" id="PS50077">
    <property type="entry name" value="HEAT_REPEAT"/>
    <property type="match status" value="1"/>
</dbReference>
<evidence type="ECO:0000313" key="3">
    <source>
        <dbReference type="EMBL" id="GAG30218.1"/>
    </source>
</evidence>